<organism evidence="1">
    <name type="scientific">Paphiopedilum malipoense</name>
    <dbReference type="NCBI Taxonomy" id="2566086"/>
    <lineage>
        <taxon>Eukaryota</taxon>
        <taxon>Viridiplantae</taxon>
        <taxon>Streptophyta</taxon>
        <taxon>Embryophyta</taxon>
        <taxon>Tracheophyta</taxon>
        <taxon>Spermatophyta</taxon>
        <taxon>Magnoliopsida</taxon>
        <taxon>Liliopsida</taxon>
        <taxon>Asparagales</taxon>
        <taxon>Orchidaceae</taxon>
        <taxon>Cypripedioideae</taxon>
        <taxon>Paphiopedilum</taxon>
    </lineage>
</organism>
<protein>
    <submittedName>
        <fullName evidence="1">Ribosomal protein L32</fullName>
    </submittedName>
</protein>
<keyword evidence="1" id="KW-0150">Chloroplast</keyword>
<geneLocation type="chloroplast" evidence="1"/>
<reference evidence="1" key="1">
    <citation type="journal article" date="2019" name="Mitochondrial DNA Part B Resour">
        <title>The complete chloroplast genome of Paphiopedilum malipoense (Orchidaceae).</title>
        <authorList>
            <person name="Li L.-Q."/>
            <person name="Huang J."/>
            <person name="Chen L.-J."/>
            <person name="Zhang Q.-Y."/>
            <person name="Chen J.-B."/>
        </authorList>
    </citation>
    <scope>NUCLEOTIDE SEQUENCE</scope>
</reference>
<name>A0A6G6A4E1_9ASPA</name>
<dbReference type="GO" id="GO:0005840">
    <property type="term" value="C:ribosome"/>
    <property type="evidence" value="ECO:0007669"/>
    <property type="project" value="UniProtKB-KW"/>
</dbReference>
<dbReference type="AlphaFoldDB" id="A0A6G6A4E1"/>
<proteinExistence type="predicted"/>
<keyword evidence="1" id="KW-0689">Ribosomal protein</keyword>
<gene>
    <name evidence="1" type="primary">rpl32</name>
</gene>
<dbReference type="EMBL" id="MN016934">
    <property type="protein sequence ID" value="QID03165.1"/>
    <property type="molecule type" value="Genomic_DNA"/>
</dbReference>
<sequence length="71" mass="8202">MISRSIGNNIPFLFSYSLCCQIADDTPTYMVTRYPRGSALQYMYASSWNLIKDGNIWIDSDQYEIVSSRSF</sequence>
<keyword evidence="1" id="KW-0934">Plastid</keyword>
<evidence type="ECO:0000313" key="1">
    <source>
        <dbReference type="EMBL" id="QID03165.1"/>
    </source>
</evidence>
<reference evidence="1" key="2">
    <citation type="submission" date="2019-06" db="EMBL/GenBank/DDBJ databases">
        <authorList>
            <person name="Li T.-Z."/>
        </authorList>
    </citation>
    <scope>NUCLEOTIDE SEQUENCE</scope>
</reference>
<accession>A0A6G6A4E1</accession>
<keyword evidence="1" id="KW-0687">Ribonucleoprotein</keyword>